<dbReference type="PROSITE" id="PS51257">
    <property type="entry name" value="PROKAR_LIPOPROTEIN"/>
    <property type="match status" value="1"/>
</dbReference>
<dbReference type="EMBL" id="CP032382">
    <property type="protein sequence ID" value="AYB32802.1"/>
    <property type="molecule type" value="Genomic_DNA"/>
</dbReference>
<dbReference type="RefSeq" id="WP_119756051.1">
    <property type="nucleotide sequence ID" value="NZ_CP032382.1"/>
</dbReference>
<organism evidence="2 3">
    <name type="scientific">Chryseolinea soli</name>
    <dbReference type="NCBI Taxonomy" id="2321403"/>
    <lineage>
        <taxon>Bacteria</taxon>
        <taxon>Pseudomonadati</taxon>
        <taxon>Bacteroidota</taxon>
        <taxon>Cytophagia</taxon>
        <taxon>Cytophagales</taxon>
        <taxon>Fulvivirgaceae</taxon>
        <taxon>Chryseolinea</taxon>
    </lineage>
</organism>
<name>A0A385SPN8_9BACT</name>
<reference evidence="3" key="1">
    <citation type="submission" date="2018-09" db="EMBL/GenBank/DDBJ databases">
        <title>Chryseolinea sp. KIS68-18 isolated from soil.</title>
        <authorList>
            <person name="Weon H.-Y."/>
            <person name="Kwon S.-W."/>
            <person name="Lee S.A."/>
        </authorList>
    </citation>
    <scope>NUCLEOTIDE SEQUENCE [LARGE SCALE GENOMIC DNA]</scope>
    <source>
        <strain evidence="3">KIS68-18</strain>
    </source>
</reference>
<evidence type="ECO:0000313" key="2">
    <source>
        <dbReference type="EMBL" id="AYB32802.1"/>
    </source>
</evidence>
<sequence>MRTILLTSALLGVACMVHAQLPFQLVQNYTVPYTFNPAFSGIENYLDLKIGTRQSLAKLPDGPKSNYAGLNINLDALRNKSKLYETDDATFAGHAKKGVSLFVMQDSYGPYSGTSASAGYAYHLPLSRSLYASLGTQVMYQALRLDPNKLIPRNIDDPVYKGLLGGLSQQNNLDLNAGFSLYGEHFYVGYAYFSLAGQKLNLSTLPVTYSNIQTAQLGFNMNLSQRFQLYATGLARKQGDAYYWDASTKFRYDKEIWLGGTYRSSGSIAALLGFTFSKFFVNYSYEISTSPSILGNTHEAAIGFVLFDFLNNKVYTQRPYFL</sequence>
<protein>
    <submittedName>
        <fullName evidence="2">Type IX secretion system membrane protein PorP/SprF</fullName>
    </submittedName>
</protein>
<dbReference type="NCBIfam" id="TIGR03519">
    <property type="entry name" value="T9SS_PorP_fam"/>
    <property type="match status" value="1"/>
</dbReference>
<feature type="signal peptide" evidence="1">
    <location>
        <begin position="1"/>
        <end position="19"/>
    </location>
</feature>
<dbReference type="AlphaFoldDB" id="A0A385SPN8"/>
<evidence type="ECO:0000256" key="1">
    <source>
        <dbReference type="SAM" id="SignalP"/>
    </source>
</evidence>
<dbReference type="OrthoDB" id="978914at2"/>
<keyword evidence="1" id="KW-0732">Signal</keyword>
<proteinExistence type="predicted"/>
<accession>A0A385SPN8</accession>
<feature type="chain" id="PRO_5017254344" evidence="1">
    <location>
        <begin position="20"/>
        <end position="322"/>
    </location>
</feature>
<gene>
    <name evidence="2" type="ORF">D4L85_20445</name>
</gene>
<dbReference type="Proteomes" id="UP000266183">
    <property type="component" value="Chromosome"/>
</dbReference>
<evidence type="ECO:0000313" key="3">
    <source>
        <dbReference type="Proteomes" id="UP000266183"/>
    </source>
</evidence>
<keyword evidence="3" id="KW-1185">Reference proteome</keyword>
<dbReference type="InterPro" id="IPR019861">
    <property type="entry name" value="PorP/SprF_Bacteroidetes"/>
</dbReference>
<dbReference type="KEGG" id="chk:D4L85_20445"/>
<dbReference type="Pfam" id="PF11751">
    <property type="entry name" value="PorP_SprF"/>
    <property type="match status" value="1"/>
</dbReference>